<dbReference type="SUPFAM" id="SSF48452">
    <property type="entry name" value="TPR-like"/>
    <property type="match status" value="1"/>
</dbReference>
<organism evidence="3 4">
    <name type="scientific">Arcticibacter tournemirensis</name>
    <dbReference type="NCBI Taxonomy" id="699437"/>
    <lineage>
        <taxon>Bacteria</taxon>
        <taxon>Pseudomonadati</taxon>
        <taxon>Bacteroidota</taxon>
        <taxon>Sphingobacteriia</taxon>
        <taxon>Sphingobacteriales</taxon>
        <taxon>Sphingobacteriaceae</taxon>
        <taxon>Arcticibacter</taxon>
    </lineage>
</organism>
<gene>
    <name evidence="3" type="ORF">F1649_22345</name>
</gene>
<evidence type="ECO:0000313" key="3">
    <source>
        <dbReference type="EMBL" id="KAA8474173.1"/>
    </source>
</evidence>
<protein>
    <submittedName>
        <fullName evidence="3">Tetratricopeptide repeat protein</fullName>
    </submittedName>
</protein>
<dbReference type="EMBL" id="VWNE01000065">
    <property type="protein sequence ID" value="KAA8474173.1"/>
    <property type="molecule type" value="Genomic_DNA"/>
</dbReference>
<keyword evidence="4" id="KW-1185">Reference proteome</keyword>
<evidence type="ECO:0000256" key="2">
    <source>
        <dbReference type="ARBA" id="ARBA00022803"/>
    </source>
</evidence>
<comment type="caution">
    <text evidence="3">The sequence shown here is derived from an EMBL/GenBank/DDBJ whole genome shotgun (WGS) entry which is preliminary data.</text>
</comment>
<dbReference type="AlphaFoldDB" id="A0A5M9GHR4"/>
<dbReference type="PANTHER" id="PTHR44943:SF4">
    <property type="entry name" value="TPR REPEAT-CONTAINING PROTEIN MJ0798"/>
    <property type="match status" value="1"/>
</dbReference>
<dbReference type="SUPFAM" id="SSF48439">
    <property type="entry name" value="Protein prenylyltransferase"/>
    <property type="match status" value="1"/>
</dbReference>
<proteinExistence type="predicted"/>
<evidence type="ECO:0000313" key="4">
    <source>
        <dbReference type="Proteomes" id="UP000322918"/>
    </source>
</evidence>
<keyword evidence="1" id="KW-0677">Repeat</keyword>
<dbReference type="PANTHER" id="PTHR44943">
    <property type="entry name" value="CELLULOSE SYNTHASE OPERON PROTEIN C"/>
    <property type="match status" value="1"/>
</dbReference>
<reference evidence="3 4" key="1">
    <citation type="submission" date="2019-09" db="EMBL/GenBank/DDBJ databases">
        <title>Pararcticibacter amylolyticus gen. nov., sp. nov., isolated from a rottenly hemp rope, and reclassification of Pedobacter tournemirensis as Pararcticibacter tournemirensis comb. nov.</title>
        <authorList>
            <person name="Cai Y."/>
        </authorList>
    </citation>
    <scope>NUCLEOTIDE SEQUENCE [LARGE SCALE GENOMIC DNA]</scope>
    <source>
        <strain evidence="3 4">TF5-37.2-LB10</strain>
    </source>
</reference>
<dbReference type="Proteomes" id="UP000322918">
    <property type="component" value="Unassembled WGS sequence"/>
</dbReference>
<dbReference type="OrthoDB" id="9803982at2"/>
<evidence type="ECO:0000256" key="1">
    <source>
        <dbReference type="ARBA" id="ARBA00022737"/>
    </source>
</evidence>
<dbReference type="Pfam" id="PF13432">
    <property type="entry name" value="TPR_16"/>
    <property type="match status" value="1"/>
</dbReference>
<dbReference type="InterPro" id="IPR051685">
    <property type="entry name" value="Ycf3/AcsC/BcsC/TPR_MFPF"/>
</dbReference>
<dbReference type="Gene3D" id="1.25.40.10">
    <property type="entry name" value="Tetratricopeptide repeat domain"/>
    <property type="match status" value="3"/>
</dbReference>
<dbReference type="SMART" id="SM00028">
    <property type="entry name" value="TPR"/>
    <property type="match status" value="7"/>
</dbReference>
<dbReference type="RefSeq" id="WP_141814215.1">
    <property type="nucleotide sequence ID" value="NZ_VFPL01000001.1"/>
</dbReference>
<accession>A0A5M9GHR4</accession>
<dbReference type="InterPro" id="IPR019734">
    <property type="entry name" value="TPR_rpt"/>
</dbReference>
<sequence>MALHDDLMDRGNYLEAMSSLKNFLKNNPVDKFSWLKLAECCFHINDLSLAFEYVNTAINIDNQFVDAYNLKAVILIQTGSNNNDIECYREALLCIERVLCLDNMNYDAYRNKGAALNRVGSLTGDASKFLLAIETSDFAICLDKEDDAPYYNKSQALLGLASKTENIEFALQALEVSQEGLKNTGESDILYESSGSALAFIGDERDDLTALDQAFSFYQKALSFGETPVRLANFLSLKVLIGEKRKDIELLDSVLDYYELTEDDIWRITKKANVLWVLGKVQEDVKFAELAISELDKAIQIDSSNRHVFFKKGKILLWIGNYLKKEEIIKEAILHFEYAISFDSSYPAYHCEQARALLSASLLKHDVTKLNSAIICLDRALELNNQHSSSLELKGDVCYELAKQTENLNTFYAALKHYDDALAIDSQQSRIYIQQGNIYSRISVMGEERRSDALRHYLRALYIDFYSFNEPYFLIRFLLNNFDLRFLANRLINLHPFLKTGLSEAIDYRSVEIEYSWFLNDLALLHVELEKELPGVEVSWSFNIMKAIMLYIGGDPLAAFEIHDYLLDNIDSNDLQHQYYYNLCARDILHPDRVPILKYALNISEIEARKVVGDHQQTYYAACIFMIDQQYVKASEILQNLFFRHNYLPALYKLIECYQFLNMNDDLQKIADEQRQNLSSDERKSFSSKQSIRRRFEENKIAFEKGPGWFILENDIDDKLKRLEEEKKVITRSGYIFNPGKNDSIVLPAGALFHVNPNYLENLEVRCKEAMLDIYKEVINTSSLEGKSSWLAEYLNAHMKNEKDYYGRVLFGDYADLLVLLFLKEAISETEYILISTYLGLKAKLYNKGKNNRALTIASKALLSEIVRPLTTALSYSAPAFPIALILRLIFDHKDEERIREMNFIYFEMHYEEIRKLSSNPNWLKDTDSKWEEFIKDLLPNDQDLSGLDLN</sequence>
<keyword evidence="2" id="KW-0802">TPR repeat</keyword>
<name>A0A5M9GHR4_9SPHI</name>
<dbReference type="InterPro" id="IPR011990">
    <property type="entry name" value="TPR-like_helical_dom_sf"/>
</dbReference>